<evidence type="ECO:0000256" key="23">
    <source>
        <dbReference type="ARBA" id="ARBA00033301"/>
    </source>
</evidence>
<evidence type="ECO:0000256" key="30">
    <source>
        <dbReference type="ARBA" id="ARBA00048459"/>
    </source>
</evidence>
<comment type="similarity">
    <text evidence="4">Belongs to the FMO family.</text>
</comment>
<sequence>MAAVQSPKQVCIVGAGPSGIAAAKALTQRGIRFDCFERRGRIGGLWAITDGEVQASYPSLECNTSKRRTQFSDFPMPKAFPPYPHNRQMARYFDAYVDHFGFRDSITLNSDVRRVVRTADGTWDVDVDPGGVRHYDAVVVANGHHREPRWPDPPFPGHFDGCQLHAHDYVGPAGFEDRSVVVLGMGNSAMDIAVELSAVAKSVHLASRRGAHIVPKFAMGQPIDTFNTALPLPWAVKRAFFSLIVRGTIGRPQDVGLPAPDHRLGEAHPTVSQHITERVRAGAIVPTANIAELAGGRVRFTDGASVDADTIIYCTGYNVSFPFLGPEIMAVDDNRVDLFHQVFPPDMPGLMFIGLVQPFGALMPVAQAQGEWVADHLAGGYRLPSRELMVAQIEREREARQRQFVASPRHTMEIDFHAYLRGLRRERRGRRVAA</sequence>
<dbReference type="GO" id="GO:0050660">
    <property type="term" value="F:flavin adenine dinucleotide binding"/>
    <property type="evidence" value="ECO:0007669"/>
    <property type="project" value="InterPro"/>
</dbReference>
<dbReference type="InterPro" id="IPR000960">
    <property type="entry name" value="Flavin_mOase"/>
</dbReference>
<keyword evidence="9" id="KW-0597">Phosphoprotein</keyword>
<evidence type="ECO:0000256" key="11">
    <source>
        <dbReference type="ARBA" id="ARBA00022692"/>
    </source>
</evidence>
<dbReference type="GO" id="GO:0006629">
    <property type="term" value="P:lipid metabolic process"/>
    <property type="evidence" value="ECO:0007669"/>
    <property type="project" value="UniProtKB-KW"/>
</dbReference>
<dbReference type="PRINTS" id="PR01125">
    <property type="entry name" value="FMOXYGENASE5"/>
</dbReference>
<comment type="catalytic activity">
    <reaction evidence="25">
        <text>hexan-3-one + NADPH + O2 + H(+) = propyl propanoate + NADP(+) + H2O</text>
        <dbReference type="Rhea" id="RHEA:54848"/>
        <dbReference type="ChEBI" id="CHEBI:15377"/>
        <dbReference type="ChEBI" id="CHEBI:15378"/>
        <dbReference type="ChEBI" id="CHEBI:15379"/>
        <dbReference type="ChEBI" id="CHEBI:57783"/>
        <dbReference type="ChEBI" id="CHEBI:58349"/>
        <dbReference type="ChEBI" id="CHEBI:89828"/>
        <dbReference type="ChEBI" id="CHEBI:89891"/>
    </reaction>
    <physiologicalReaction direction="left-to-right" evidence="25">
        <dbReference type="Rhea" id="RHEA:54849"/>
    </physiologicalReaction>
</comment>
<dbReference type="AlphaFoldDB" id="A0A934KH28"/>
<comment type="similarity">
    <text evidence="5">Belongs to the FAD-binding monooxygenase family.</text>
</comment>
<dbReference type="PRINTS" id="PR00370">
    <property type="entry name" value="FMOXYGENASE"/>
</dbReference>
<dbReference type="GO" id="GO:0016174">
    <property type="term" value="F:NAD(P)H oxidase H2O2-forming activity"/>
    <property type="evidence" value="ECO:0007669"/>
    <property type="project" value="UniProtKB-EC"/>
</dbReference>
<dbReference type="Pfam" id="PF00743">
    <property type="entry name" value="FMO-like"/>
    <property type="match status" value="1"/>
</dbReference>
<evidence type="ECO:0000256" key="20">
    <source>
        <dbReference type="ARBA" id="ARBA00023136"/>
    </source>
</evidence>
<dbReference type="GO" id="GO:0004499">
    <property type="term" value="F:N,N-dimethylaniline monooxygenase activity"/>
    <property type="evidence" value="ECO:0007669"/>
    <property type="project" value="InterPro"/>
</dbReference>
<evidence type="ECO:0000256" key="14">
    <source>
        <dbReference type="ARBA" id="ARBA00022848"/>
    </source>
</evidence>
<keyword evidence="15" id="KW-0521">NADP</keyword>
<evidence type="ECO:0000256" key="24">
    <source>
        <dbReference type="ARBA" id="ARBA00045722"/>
    </source>
</evidence>
<comment type="catalytic activity">
    <reaction evidence="30">
        <text>octan-3-one + NADPH + O2 + H(+) = ethyl hexanoate + NADP(+) + H2O</text>
        <dbReference type="Rhea" id="RHEA:54856"/>
        <dbReference type="ChEBI" id="CHEBI:15377"/>
        <dbReference type="ChEBI" id="CHEBI:15378"/>
        <dbReference type="ChEBI" id="CHEBI:15379"/>
        <dbReference type="ChEBI" id="CHEBI:57783"/>
        <dbReference type="ChEBI" id="CHEBI:58349"/>
        <dbReference type="ChEBI" id="CHEBI:80946"/>
        <dbReference type="ChEBI" id="CHEBI:86055"/>
    </reaction>
    <physiologicalReaction direction="left-to-right" evidence="30">
        <dbReference type="Rhea" id="RHEA:54857"/>
    </physiologicalReaction>
</comment>
<keyword evidence="11" id="KW-0812">Transmembrane</keyword>
<evidence type="ECO:0000256" key="16">
    <source>
        <dbReference type="ARBA" id="ARBA00022989"/>
    </source>
</evidence>
<evidence type="ECO:0000256" key="29">
    <source>
        <dbReference type="ARBA" id="ARBA00047977"/>
    </source>
</evidence>
<dbReference type="InterPro" id="IPR020946">
    <property type="entry name" value="Flavin_mOase-like"/>
</dbReference>
<keyword evidence="17" id="KW-0560">Oxidoreductase</keyword>
<evidence type="ECO:0000256" key="34">
    <source>
        <dbReference type="ARBA" id="ARBA00049475"/>
    </source>
</evidence>
<comment type="cofactor">
    <cofactor evidence="1">
        <name>FAD</name>
        <dbReference type="ChEBI" id="CHEBI:57692"/>
    </cofactor>
</comment>
<comment type="catalytic activity">
    <reaction evidence="31">
        <text>(2E)-geranial + NADPH + O2 + H(+) = (1E)-2,6-dimethylhepta-1,5-dien-1-yl formate + NADP(+) + H2O</text>
        <dbReference type="Rhea" id="RHEA:54860"/>
        <dbReference type="ChEBI" id="CHEBI:15377"/>
        <dbReference type="ChEBI" id="CHEBI:15378"/>
        <dbReference type="ChEBI" id="CHEBI:15379"/>
        <dbReference type="ChEBI" id="CHEBI:16980"/>
        <dbReference type="ChEBI" id="CHEBI:57783"/>
        <dbReference type="ChEBI" id="CHEBI:58349"/>
        <dbReference type="ChEBI" id="CHEBI:138375"/>
    </reaction>
    <physiologicalReaction direction="left-to-right" evidence="31">
        <dbReference type="Rhea" id="RHEA:54861"/>
    </physiologicalReaction>
</comment>
<evidence type="ECO:0000256" key="2">
    <source>
        <dbReference type="ARBA" id="ARBA00004389"/>
    </source>
</evidence>
<keyword evidence="8" id="KW-0488">Methylation</keyword>
<dbReference type="Gene3D" id="3.50.50.60">
    <property type="entry name" value="FAD/NAD(P)-binding domain"/>
    <property type="match status" value="1"/>
</dbReference>
<comment type="catalytic activity">
    <reaction evidence="33">
        <text>N,N-dimethylaniline + NADPH + O2 + H(+) = N,N-dimethylaniline N-oxide + NADP(+) + H2O</text>
        <dbReference type="Rhea" id="RHEA:24468"/>
        <dbReference type="ChEBI" id="CHEBI:15377"/>
        <dbReference type="ChEBI" id="CHEBI:15378"/>
        <dbReference type="ChEBI" id="CHEBI:15379"/>
        <dbReference type="ChEBI" id="CHEBI:16269"/>
        <dbReference type="ChEBI" id="CHEBI:17735"/>
        <dbReference type="ChEBI" id="CHEBI:57783"/>
        <dbReference type="ChEBI" id="CHEBI:58349"/>
        <dbReference type="EC" id="1.14.13.8"/>
    </reaction>
    <physiologicalReaction direction="left-to-right" evidence="33">
        <dbReference type="Rhea" id="RHEA:24469"/>
    </physiologicalReaction>
</comment>
<dbReference type="GO" id="GO:0050661">
    <property type="term" value="F:NADP binding"/>
    <property type="evidence" value="ECO:0007669"/>
    <property type="project" value="InterPro"/>
</dbReference>
<evidence type="ECO:0000256" key="26">
    <source>
        <dbReference type="ARBA" id="ARBA00047574"/>
    </source>
</evidence>
<comment type="catalytic activity">
    <reaction evidence="29">
        <text>hexan-3-one + NADPH + O2 + H(+) = ethyl butanoate + NADP(+) + H2O</text>
        <dbReference type="Rhea" id="RHEA:54844"/>
        <dbReference type="ChEBI" id="CHEBI:15377"/>
        <dbReference type="ChEBI" id="CHEBI:15378"/>
        <dbReference type="ChEBI" id="CHEBI:15379"/>
        <dbReference type="ChEBI" id="CHEBI:57783"/>
        <dbReference type="ChEBI" id="CHEBI:58349"/>
        <dbReference type="ChEBI" id="CHEBI:88764"/>
        <dbReference type="ChEBI" id="CHEBI:89891"/>
    </reaction>
    <physiologicalReaction direction="left-to-right" evidence="29">
        <dbReference type="Rhea" id="RHEA:54845"/>
    </physiologicalReaction>
</comment>
<keyword evidence="10" id="KW-0285">Flavoprotein</keyword>
<dbReference type="EMBL" id="JAEKNN010000021">
    <property type="protein sequence ID" value="MBJ7608626.1"/>
    <property type="molecule type" value="Genomic_DNA"/>
</dbReference>
<evidence type="ECO:0000256" key="3">
    <source>
        <dbReference type="ARBA" id="ARBA00004524"/>
    </source>
</evidence>
<evidence type="ECO:0000256" key="15">
    <source>
        <dbReference type="ARBA" id="ARBA00022857"/>
    </source>
</evidence>
<evidence type="ECO:0000256" key="27">
    <source>
        <dbReference type="ARBA" id="ARBA00047855"/>
    </source>
</evidence>
<comment type="caution">
    <text evidence="35">The sequence shown here is derived from an EMBL/GenBank/DDBJ whole genome shotgun (WGS) entry which is preliminary data.</text>
</comment>
<dbReference type="PIRSF" id="PIRSF000332">
    <property type="entry name" value="FMO"/>
    <property type="match status" value="1"/>
</dbReference>
<keyword evidence="14" id="KW-0492">Microsome</keyword>
<keyword evidence="18" id="KW-0503">Monooxygenase</keyword>
<evidence type="ECO:0000256" key="18">
    <source>
        <dbReference type="ARBA" id="ARBA00023033"/>
    </source>
</evidence>
<keyword evidence="12" id="KW-0256">Endoplasmic reticulum</keyword>
<evidence type="ECO:0000256" key="9">
    <source>
        <dbReference type="ARBA" id="ARBA00022553"/>
    </source>
</evidence>
<accession>A0A934KH28</accession>
<reference evidence="35 36" key="1">
    <citation type="submission" date="2020-10" db="EMBL/GenBank/DDBJ databases">
        <title>Ca. Dormibacterota MAGs.</title>
        <authorList>
            <person name="Montgomery K."/>
        </authorList>
    </citation>
    <scope>NUCLEOTIDE SEQUENCE [LARGE SCALE GENOMIC DNA]</scope>
    <source>
        <strain evidence="35">Mitchell_Peninsula_5</strain>
    </source>
</reference>
<comment type="subcellular location">
    <subcellularLocation>
        <location evidence="2">Endoplasmic reticulum membrane</location>
        <topology evidence="2">Single-pass membrane protein</topology>
    </subcellularLocation>
    <subcellularLocation>
        <location evidence="3">Microsome membrane</location>
    </subcellularLocation>
</comment>
<comment type="catalytic activity">
    <reaction evidence="28">
        <text>NADPH + O2 + H(+) = H2O2 + NADP(+)</text>
        <dbReference type="Rhea" id="RHEA:11260"/>
        <dbReference type="ChEBI" id="CHEBI:15378"/>
        <dbReference type="ChEBI" id="CHEBI:15379"/>
        <dbReference type="ChEBI" id="CHEBI:16240"/>
        <dbReference type="ChEBI" id="CHEBI:57783"/>
        <dbReference type="ChEBI" id="CHEBI:58349"/>
        <dbReference type="EC" id="1.6.3.1"/>
    </reaction>
    <physiologicalReaction direction="left-to-right" evidence="28">
        <dbReference type="Rhea" id="RHEA:11261"/>
    </physiologicalReaction>
</comment>
<dbReference type="PANTHER" id="PTHR23023">
    <property type="entry name" value="DIMETHYLANILINE MONOOXYGENASE"/>
    <property type="match status" value="1"/>
</dbReference>
<comment type="catalytic activity">
    <reaction evidence="27">
        <text>sulcatone + NADPH + O2 + H(+) = 4-methylpent-3-en-1-yl acetate + NADP(+) + H2O</text>
        <dbReference type="Rhea" id="RHEA:54864"/>
        <dbReference type="ChEBI" id="CHEBI:15377"/>
        <dbReference type="ChEBI" id="CHEBI:15378"/>
        <dbReference type="ChEBI" id="CHEBI:15379"/>
        <dbReference type="ChEBI" id="CHEBI:16310"/>
        <dbReference type="ChEBI" id="CHEBI:57783"/>
        <dbReference type="ChEBI" id="CHEBI:58349"/>
        <dbReference type="ChEBI" id="CHEBI:138373"/>
    </reaction>
    <physiologicalReaction direction="left-to-right" evidence="27">
        <dbReference type="Rhea" id="RHEA:54865"/>
    </physiologicalReaction>
</comment>
<comment type="catalytic activity">
    <reaction evidence="32">
        <text>heptan-4-one + NADPH + O2 + H(+) = propyl butanoate + NADP(+) + H2O</text>
        <dbReference type="Rhea" id="RHEA:54852"/>
        <dbReference type="ChEBI" id="CHEBI:15377"/>
        <dbReference type="ChEBI" id="CHEBI:15378"/>
        <dbReference type="ChEBI" id="CHEBI:15379"/>
        <dbReference type="ChEBI" id="CHEBI:57783"/>
        <dbReference type="ChEBI" id="CHEBI:58349"/>
        <dbReference type="ChEBI" id="CHEBI:89484"/>
        <dbReference type="ChEBI" id="CHEBI:89719"/>
    </reaction>
    <physiologicalReaction direction="left-to-right" evidence="32">
        <dbReference type="Rhea" id="RHEA:54853"/>
    </physiologicalReaction>
</comment>
<comment type="function">
    <text evidence="24">Acts as a Baeyer-Villiger monooxygenase on a broad range of substrates. Catalyzes the insertion of an oxygen atom into a carbon-carbon bond adjacent to a carbonyl, which converts ketones to esters. Active on diverse carbonyl compounds, whereas soft nucleophiles are mostly non- or poorly reactive. In contrast with other forms of FMO it is non- or poorly active on 'classical' substrates such as drugs, pesticides, and dietary components containing soft nucleophilic heteroatoms. Able to oxidize drug molecules bearing a carbonyl group on an aliphatic chain, such as nabumetone and pentoxifylline. Also, in the absence of substrates, shows slow but yet significant NADPH oxidase activity. Acts as a positive modulator of cholesterol biosynthesis as well as glucose homeostasis, promoting metabolic aging via pleiotropic effects.</text>
</comment>
<comment type="catalytic activity">
    <reaction evidence="34">
        <text>octan-3-one + NADPH + O2 + H(+) = pentyl propanoate + NADP(+) + H2O</text>
        <dbReference type="Rhea" id="RHEA:54840"/>
        <dbReference type="ChEBI" id="CHEBI:15377"/>
        <dbReference type="ChEBI" id="CHEBI:15378"/>
        <dbReference type="ChEBI" id="CHEBI:15379"/>
        <dbReference type="ChEBI" id="CHEBI:57783"/>
        <dbReference type="ChEBI" id="CHEBI:58349"/>
        <dbReference type="ChEBI" id="CHEBI:80946"/>
        <dbReference type="ChEBI" id="CHEBI:87373"/>
    </reaction>
    <physiologicalReaction direction="left-to-right" evidence="34">
        <dbReference type="Rhea" id="RHEA:54841"/>
    </physiologicalReaction>
</comment>
<evidence type="ECO:0000256" key="31">
    <source>
        <dbReference type="ARBA" id="ARBA00048989"/>
    </source>
</evidence>
<dbReference type="Proteomes" id="UP000614410">
    <property type="component" value="Unassembled WGS sequence"/>
</dbReference>
<keyword evidence="20" id="KW-0472">Membrane</keyword>
<comment type="catalytic activity">
    <reaction evidence="26">
        <text>heptan-2-one + NADPH + O2 + H(+) = pentyl acetate + NADP(+) + H2O</text>
        <dbReference type="Rhea" id="RHEA:54836"/>
        <dbReference type="ChEBI" id="CHEBI:5672"/>
        <dbReference type="ChEBI" id="CHEBI:15377"/>
        <dbReference type="ChEBI" id="CHEBI:15378"/>
        <dbReference type="ChEBI" id="CHEBI:15379"/>
        <dbReference type="ChEBI" id="CHEBI:57783"/>
        <dbReference type="ChEBI" id="CHEBI:58349"/>
        <dbReference type="ChEBI" id="CHEBI:87362"/>
    </reaction>
    <physiologicalReaction direction="left-to-right" evidence="26">
        <dbReference type="Rhea" id="RHEA:54837"/>
    </physiologicalReaction>
</comment>
<evidence type="ECO:0000256" key="32">
    <source>
        <dbReference type="ARBA" id="ARBA00048990"/>
    </source>
</evidence>
<dbReference type="FunFam" id="3.50.50.60:FF:000159">
    <property type="entry name" value="Dimethylaniline monooxygenase [N-oxide-forming]"/>
    <property type="match status" value="1"/>
</dbReference>
<evidence type="ECO:0000256" key="28">
    <source>
        <dbReference type="ARBA" id="ARBA00047864"/>
    </source>
</evidence>
<dbReference type="InterPro" id="IPR050346">
    <property type="entry name" value="FMO-like"/>
</dbReference>
<evidence type="ECO:0000256" key="8">
    <source>
        <dbReference type="ARBA" id="ARBA00022481"/>
    </source>
</evidence>
<evidence type="ECO:0000256" key="21">
    <source>
        <dbReference type="ARBA" id="ARBA00029728"/>
    </source>
</evidence>
<dbReference type="EC" id="1.6.3.1" evidence="6"/>
<dbReference type="InterPro" id="IPR036188">
    <property type="entry name" value="FAD/NAD-bd_sf"/>
</dbReference>
<keyword evidence="19" id="KW-0443">Lipid metabolism</keyword>
<evidence type="ECO:0000256" key="12">
    <source>
        <dbReference type="ARBA" id="ARBA00022824"/>
    </source>
</evidence>
<evidence type="ECO:0000313" key="35">
    <source>
        <dbReference type="EMBL" id="MBJ7608626.1"/>
    </source>
</evidence>
<evidence type="ECO:0000256" key="25">
    <source>
        <dbReference type="ARBA" id="ARBA00047426"/>
    </source>
</evidence>
<organism evidence="35 36">
    <name type="scientific">Candidatus Amunia macphersoniae</name>
    <dbReference type="NCBI Taxonomy" id="3127014"/>
    <lineage>
        <taxon>Bacteria</taxon>
        <taxon>Bacillati</taxon>
        <taxon>Candidatus Dormiibacterota</taxon>
        <taxon>Candidatus Dormibacteria</taxon>
        <taxon>Candidatus Aeolococcales</taxon>
        <taxon>Candidatus Aeolococcaceae</taxon>
        <taxon>Candidatus Amunia</taxon>
    </lineage>
</organism>
<evidence type="ECO:0000256" key="1">
    <source>
        <dbReference type="ARBA" id="ARBA00001974"/>
    </source>
</evidence>
<evidence type="ECO:0000313" key="36">
    <source>
        <dbReference type="Proteomes" id="UP000614410"/>
    </source>
</evidence>
<keyword evidence="16" id="KW-1133">Transmembrane helix</keyword>
<proteinExistence type="inferred from homology"/>
<evidence type="ECO:0000256" key="17">
    <source>
        <dbReference type="ARBA" id="ARBA00023002"/>
    </source>
</evidence>
<evidence type="ECO:0000256" key="7">
    <source>
        <dbReference type="ARBA" id="ARBA00019213"/>
    </source>
</evidence>
<dbReference type="SUPFAM" id="SSF51905">
    <property type="entry name" value="FAD/NAD(P)-binding domain"/>
    <property type="match status" value="2"/>
</dbReference>
<name>A0A934KH28_9BACT</name>
<keyword evidence="13" id="KW-0274">FAD</keyword>
<gene>
    <name evidence="35" type="ORF">JF887_04230</name>
</gene>
<evidence type="ECO:0000256" key="5">
    <source>
        <dbReference type="ARBA" id="ARBA00010139"/>
    </source>
</evidence>
<evidence type="ECO:0000256" key="22">
    <source>
        <dbReference type="ARBA" id="ARBA00033213"/>
    </source>
</evidence>
<evidence type="ECO:0000256" key="33">
    <source>
        <dbReference type="ARBA" id="ARBA00049443"/>
    </source>
</evidence>
<evidence type="ECO:0000256" key="6">
    <source>
        <dbReference type="ARBA" id="ARBA00012698"/>
    </source>
</evidence>
<dbReference type="InterPro" id="IPR002257">
    <property type="entry name" value="Flavin_mOase_5"/>
</dbReference>
<evidence type="ECO:0000256" key="19">
    <source>
        <dbReference type="ARBA" id="ARBA00023098"/>
    </source>
</evidence>
<evidence type="ECO:0000256" key="13">
    <source>
        <dbReference type="ARBA" id="ARBA00022827"/>
    </source>
</evidence>
<evidence type="ECO:0000256" key="10">
    <source>
        <dbReference type="ARBA" id="ARBA00022630"/>
    </source>
</evidence>
<protein>
    <recommendedName>
        <fullName evidence="7">Flavin-containing monooxygenase 5</fullName>
        <ecNumber evidence="6">1.6.3.1</ecNumber>
    </recommendedName>
    <alternativeName>
        <fullName evidence="23">Dimethylaniline monooxygenase [N-oxide-forming] 5</fullName>
    </alternativeName>
    <alternativeName>
        <fullName evidence="21">Dimethylaniline oxidase 5</fullName>
    </alternativeName>
    <alternativeName>
        <fullName evidence="22">NADPH oxidase</fullName>
    </alternativeName>
</protein>
<evidence type="ECO:0000256" key="4">
    <source>
        <dbReference type="ARBA" id="ARBA00009183"/>
    </source>
</evidence>